<accession>A0A166A5Y8</accession>
<dbReference type="OrthoDB" id="3363891at2759"/>
<keyword evidence="3" id="KW-1185">Reference proteome</keyword>
<organism evidence="2 3">
    <name type="scientific">Exidia glandulosa HHB12029</name>
    <dbReference type="NCBI Taxonomy" id="1314781"/>
    <lineage>
        <taxon>Eukaryota</taxon>
        <taxon>Fungi</taxon>
        <taxon>Dikarya</taxon>
        <taxon>Basidiomycota</taxon>
        <taxon>Agaricomycotina</taxon>
        <taxon>Agaricomycetes</taxon>
        <taxon>Auriculariales</taxon>
        <taxon>Exidiaceae</taxon>
        <taxon>Exidia</taxon>
    </lineage>
</organism>
<feature type="compositionally biased region" description="Polar residues" evidence="1">
    <location>
        <begin position="143"/>
        <end position="152"/>
    </location>
</feature>
<evidence type="ECO:0000313" key="2">
    <source>
        <dbReference type="EMBL" id="KZV88799.1"/>
    </source>
</evidence>
<feature type="compositionally biased region" description="Polar residues" evidence="1">
    <location>
        <begin position="59"/>
        <end position="68"/>
    </location>
</feature>
<dbReference type="STRING" id="1314781.A0A166A5Y8"/>
<feature type="compositionally biased region" description="Low complexity" evidence="1">
    <location>
        <begin position="87"/>
        <end position="103"/>
    </location>
</feature>
<feature type="region of interest" description="Disordered" evidence="1">
    <location>
        <begin position="246"/>
        <end position="265"/>
    </location>
</feature>
<reference evidence="2 3" key="1">
    <citation type="journal article" date="2016" name="Mol. Biol. Evol.">
        <title>Comparative Genomics of Early-Diverging Mushroom-Forming Fungi Provides Insights into the Origins of Lignocellulose Decay Capabilities.</title>
        <authorList>
            <person name="Nagy L.G."/>
            <person name="Riley R."/>
            <person name="Tritt A."/>
            <person name="Adam C."/>
            <person name="Daum C."/>
            <person name="Floudas D."/>
            <person name="Sun H."/>
            <person name="Yadav J.S."/>
            <person name="Pangilinan J."/>
            <person name="Larsson K.H."/>
            <person name="Matsuura K."/>
            <person name="Barry K."/>
            <person name="Labutti K."/>
            <person name="Kuo R."/>
            <person name="Ohm R.A."/>
            <person name="Bhattacharya S.S."/>
            <person name="Shirouzu T."/>
            <person name="Yoshinaga Y."/>
            <person name="Martin F.M."/>
            <person name="Grigoriev I.V."/>
            <person name="Hibbett D.S."/>
        </authorList>
    </citation>
    <scope>NUCLEOTIDE SEQUENCE [LARGE SCALE GENOMIC DNA]</scope>
    <source>
        <strain evidence="2 3">HHB12029</strain>
    </source>
</reference>
<name>A0A166A5Y8_EXIGL</name>
<feature type="region of interest" description="Disordered" evidence="1">
    <location>
        <begin position="220"/>
        <end position="240"/>
    </location>
</feature>
<feature type="region of interest" description="Disordered" evidence="1">
    <location>
        <begin position="37"/>
        <end position="199"/>
    </location>
</feature>
<dbReference type="Proteomes" id="UP000077266">
    <property type="component" value="Unassembled WGS sequence"/>
</dbReference>
<gene>
    <name evidence="2" type="ORF">EXIGLDRAFT_696364</name>
</gene>
<sequence>MALTATATPVPAPAWDEQIVPALRKRLEAESRMLTKRMSMISTSGDDWEGSPPSRSIPDFSQSASASSYADERRRQQTYQESRLEQARASPVASRPSAIPRPSLQYSRRDNDDQPSPSPTTQRQQRPKRTRTQSTPGLHNLPTPASSRSNSPMVAMNAKPSRIPTKASPASPAVPRMPTNGAVRKASNTTAFPPSPETSPDLFLIPAATRTKASLVAAANSSRSSFEYPPASPSMRTKQSTEIIHEPPPFASYEPGRLSFSNDEGERPFEHWYRGESRRNGGVGEVKIATQNDIPFAPTHPSML</sequence>
<evidence type="ECO:0000256" key="1">
    <source>
        <dbReference type="SAM" id="MobiDB-lite"/>
    </source>
</evidence>
<proteinExistence type="predicted"/>
<evidence type="ECO:0000313" key="3">
    <source>
        <dbReference type="Proteomes" id="UP000077266"/>
    </source>
</evidence>
<dbReference type="AlphaFoldDB" id="A0A166A5Y8"/>
<dbReference type="EMBL" id="KV426090">
    <property type="protein sequence ID" value="KZV88799.1"/>
    <property type="molecule type" value="Genomic_DNA"/>
</dbReference>
<protein>
    <submittedName>
        <fullName evidence="2">Uncharacterized protein</fullName>
    </submittedName>
</protein>
<dbReference type="InParanoid" id="A0A166A5Y8"/>